<dbReference type="EMBL" id="JQ665880">
    <property type="protein sequence ID" value="AFJ91310.1"/>
    <property type="molecule type" value="Genomic_DNA"/>
</dbReference>
<protein>
    <submittedName>
        <fullName evidence="1">ATP-dependent DNA ligase</fullName>
    </submittedName>
</protein>
<accession>I2E1E2</accession>
<organism evidence="1">
    <name type="scientific">Rhizobium meliloti</name>
    <name type="common">Ensifer meliloti</name>
    <name type="synonym">Sinorhizobium meliloti</name>
    <dbReference type="NCBI Taxonomy" id="382"/>
    <lineage>
        <taxon>Bacteria</taxon>
        <taxon>Pseudomonadati</taxon>
        <taxon>Pseudomonadota</taxon>
        <taxon>Alphaproteobacteria</taxon>
        <taxon>Hyphomicrobiales</taxon>
        <taxon>Rhizobiaceae</taxon>
        <taxon>Sinorhizobium/Ensifer group</taxon>
        <taxon>Sinorhizobium</taxon>
    </lineage>
</organism>
<dbReference type="GO" id="GO:0016874">
    <property type="term" value="F:ligase activity"/>
    <property type="evidence" value="ECO:0007669"/>
    <property type="project" value="UniProtKB-KW"/>
</dbReference>
<reference evidence="1" key="1">
    <citation type="journal article" date="2012" name="Mol. Plant Microbe Interact.">
        <title>Rhizobial plasmids that cause impaired symbiotic nitrogen fixation and enhanced host invasion.</title>
        <authorList>
            <person name="Crook M.B."/>
            <person name="Lindsay D.P."/>
            <person name="Biggs M.B."/>
            <person name="Bentley J.S."/>
            <person name="Price J.C."/>
            <person name="Clement S.C."/>
            <person name="Clement M.J."/>
            <person name="Long S.R."/>
            <person name="Griffitts J.S."/>
        </authorList>
    </citation>
    <scope>NUCLEOTIDE SEQUENCE</scope>
    <source>
        <strain evidence="1">C017</strain>
        <plasmid evidence="1">pHRC017</plasmid>
    </source>
</reference>
<keyword evidence="1" id="KW-0614">Plasmid</keyword>
<name>I2E1E2_RHIML</name>
<geneLocation type="plasmid" evidence="1">
    <name>pHRC017</name>
</geneLocation>
<gene>
    <name evidence="1" type="primary">ligD1</name>
    <name evidence="1" type="ORF">pHRC017_0119</name>
</gene>
<dbReference type="AlphaFoldDB" id="I2E1E2"/>
<proteinExistence type="predicted"/>
<evidence type="ECO:0000313" key="1">
    <source>
        <dbReference type="EMBL" id="AFJ91310.1"/>
    </source>
</evidence>
<keyword evidence="1" id="KW-0436">Ligase</keyword>
<sequence>MDGEAAVLDDKGRSDFGMLKRALGRLPSPVESDVILCYGFDLLSDCRLRFLGRLLSPDGGNINCVLI</sequence>